<dbReference type="Gene3D" id="2.60.120.200">
    <property type="match status" value="1"/>
</dbReference>
<dbReference type="InterPro" id="IPR006558">
    <property type="entry name" value="LamG-like"/>
</dbReference>
<keyword evidence="1" id="KW-0732">Signal</keyword>
<protein>
    <recommendedName>
        <fullName evidence="3">LamG-like jellyroll fold domain-containing protein</fullName>
    </recommendedName>
</protein>
<keyword evidence="2" id="KW-1015">Disulfide bond</keyword>
<evidence type="ECO:0000313" key="5">
    <source>
        <dbReference type="Proteomes" id="UP000228920"/>
    </source>
</evidence>
<proteinExistence type="predicted"/>
<dbReference type="Pfam" id="PF13385">
    <property type="entry name" value="Laminin_G_3"/>
    <property type="match status" value="1"/>
</dbReference>
<dbReference type="InterPro" id="IPR013320">
    <property type="entry name" value="ConA-like_dom_sf"/>
</dbReference>
<name>A0A2M7TJ71_UNCKA</name>
<evidence type="ECO:0000313" key="4">
    <source>
        <dbReference type="EMBL" id="PIZ46502.1"/>
    </source>
</evidence>
<dbReference type="AlphaFoldDB" id="A0A2M7TJ71"/>
<sequence>RAKVNATTDETARLGFSNSAASSTSFADDAVAVVMGDEQVYLANKGGVNLVSHYKLEETTTTDANQFKASGYLDTGKLNQAVSMYGNAAGTEGSTLTFNRGNQISGNNYENINTNQGTISFWVKPDWDWNDNKWHQIYRGHTSADYFSINKLDSTYNNAFKFQIYGGSGNISATNYGLGWTSGTWHHVIARWDWDNTVDGTSYIQMYIDGVATAGSASPAAGSPYAPSDIQVIGNNALSGNKPSNALIDDFAIYDRVLSTTEIADLYNSGTGREAGYVADSSLKFYAKLDGTGTLQPVT</sequence>
<feature type="non-terminal residue" evidence="4">
    <location>
        <position position="299"/>
    </location>
</feature>
<dbReference type="SMART" id="SM00560">
    <property type="entry name" value="LamGL"/>
    <property type="match status" value="1"/>
</dbReference>
<dbReference type="EMBL" id="PFNL01000095">
    <property type="protein sequence ID" value="PIZ46502.1"/>
    <property type="molecule type" value="Genomic_DNA"/>
</dbReference>
<dbReference type="Proteomes" id="UP000228920">
    <property type="component" value="Unassembled WGS sequence"/>
</dbReference>
<accession>A0A2M7TJ71</accession>
<reference evidence="5" key="1">
    <citation type="submission" date="2017-09" db="EMBL/GenBank/DDBJ databases">
        <title>Depth-based differentiation of microbial function through sediment-hosted aquifers and enrichment of novel symbionts in the deep terrestrial subsurface.</title>
        <authorList>
            <person name="Probst A.J."/>
            <person name="Ladd B."/>
            <person name="Jarett J.K."/>
            <person name="Geller-Mcgrath D.E."/>
            <person name="Sieber C.M.K."/>
            <person name="Emerson J.B."/>
            <person name="Anantharaman K."/>
            <person name="Thomas B.C."/>
            <person name="Malmstrom R."/>
            <person name="Stieglmeier M."/>
            <person name="Klingl A."/>
            <person name="Woyke T."/>
            <person name="Ryan C.M."/>
            <person name="Banfield J.F."/>
        </authorList>
    </citation>
    <scope>NUCLEOTIDE SEQUENCE [LARGE SCALE GENOMIC DNA]</scope>
</reference>
<feature type="domain" description="LamG-like jellyroll fold" evidence="3">
    <location>
        <begin position="115"/>
        <end position="261"/>
    </location>
</feature>
<gene>
    <name evidence="4" type="ORF">COY32_03170</name>
</gene>
<organism evidence="4 5">
    <name type="scientific">candidate division WWE3 bacterium CG_4_10_14_0_2_um_filter_41_14</name>
    <dbReference type="NCBI Taxonomy" id="1975072"/>
    <lineage>
        <taxon>Bacteria</taxon>
        <taxon>Katanobacteria</taxon>
    </lineage>
</organism>
<evidence type="ECO:0000256" key="2">
    <source>
        <dbReference type="ARBA" id="ARBA00023157"/>
    </source>
</evidence>
<feature type="non-terminal residue" evidence="4">
    <location>
        <position position="1"/>
    </location>
</feature>
<dbReference type="SUPFAM" id="SSF49899">
    <property type="entry name" value="Concanavalin A-like lectins/glucanases"/>
    <property type="match status" value="1"/>
</dbReference>
<comment type="caution">
    <text evidence="4">The sequence shown here is derived from an EMBL/GenBank/DDBJ whole genome shotgun (WGS) entry which is preliminary data.</text>
</comment>
<evidence type="ECO:0000256" key="1">
    <source>
        <dbReference type="ARBA" id="ARBA00022729"/>
    </source>
</evidence>
<evidence type="ECO:0000259" key="3">
    <source>
        <dbReference type="SMART" id="SM00560"/>
    </source>
</evidence>